<feature type="domain" description="DUF6378" evidence="1">
    <location>
        <begin position="12"/>
        <end position="89"/>
    </location>
</feature>
<protein>
    <recommendedName>
        <fullName evidence="1">DUF6378 domain-containing protein</fullName>
    </recommendedName>
</protein>
<evidence type="ECO:0000259" key="1">
    <source>
        <dbReference type="Pfam" id="PF19905"/>
    </source>
</evidence>
<evidence type="ECO:0000313" key="2">
    <source>
        <dbReference type="EMBL" id="CAB4122326.1"/>
    </source>
</evidence>
<accession>A0A6J5KMB6</accession>
<organism evidence="2">
    <name type="scientific">uncultured Caudovirales phage</name>
    <dbReference type="NCBI Taxonomy" id="2100421"/>
    <lineage>
        <taxon>Viruses</taxon>
        <taxon>Duplodnaviria</taxon>
        <taxon>Heunggongvirae</taxon>
        <taxon>Uroviricota</taxon>
        <taxon>Caudoviricetes</taxon>
        <taxon>Peduoviridae</taxon>
        <taxon>Maltschvirus</taxon>
        <taxon>Maltschvirus maltsch</taxon>
    </lineage>
</organism>
<proteinExistence type="predicted"/>
<reference evidence="2" key="1">
    <citation type="submission" date="2020-04" db="EMBL/GenBank/DDBJ databases">
        <authorList>
            <person name="Chiriac C."/>
            <person name="Salcher M."/>
            <person name="Ghai R."/>
            <person name="Kavagutti S V."/>
        </authorList>
    </citation>
    <scope>NUCLEOTIDE SEQUENCE</scope>
</reference>
<dbReference type="Pfam" id="PF19905">
    <property type="entry name" value="DUF6378"/>
    <property type="match status" value="1"/>
</dbReference>
<dbReference type="InterPro" id="IPR045958">
    <property type="entry name" value="DUF6378"/>
</dbReference>
<gene>
    <name evidence="2" type="ORF">UFOVP30_6</name>
</gene>
<name>A0A6J5KMB6_9CAUD</name>
<dbReference type="EMBL" id="LR796159">
    <property type="protein sequence ID" value="CAB4122326.1"/>
    <property type="molecule type" value="Genomic_DNA"/>
</dbReference>
<sequence>MHEQSQIRATTLLNETAEIVKDRGLVYGSPSVNHLRIAKLWSVYLERSIEPEQVAMCMALVKIARLIESPKHLDSYQDAAAYLAIAAEISAIDWDDFDNY</sequence>